<organism evidence="2 3">
    <name type="scientific">Intoshia linei</name>
    <dbReference type="NCBI Taxonomy" id="1819745"/>
    <lineage>
        <taxon>Eukaryota</taxon>
        <taxon>Metazoa</taxon>
        <taxon>Spiralia</taxon>
        <taxon>Lophotrochozoa</taxon>
        <taxon>Mesozoa</taxon>
        <taxon>Orthonectida</taxon>
        <taxon>Rhopaluridae</taxon>
        <taxon>Intoshia</taxon>
    </lineage>
</organism>
<evidence type="ECO:0000256" key="1">
    <source>
        <dbReference type="SAM" id="MobiDB-lite"/>
    </source>
</evidence>
<dbReference type="AlphaFoldDB" id="A0A177AP45"/>
<feature type="region of interest" description="Disordered" evidence="1">
    <location>
        <begin position="1"/>
        <end position="20"/>
    </location>
</feature>
<dbReference type="Proteomes" id="UP000078046">
    <property type="component" value="Unassembled WGS sequence"/>
</dbReference>
<name>A0A177AP45_9BILA</name>
<evidence type="ECO:0000313" key="2">
    <source>
        <dbReference type="EMBL" id="OAF63806.1"/>
    </source>
</evidence>
<evidence type="ECO:0000313" key="3">
    <source>
        <dbReference type="Proteomes" id="UP000078046"/>
    </source>
</evidence>
<comment type="caution">
    <text evidence="2">The sequence shown here is derived from an EMBL/GenBank/DDBJ whole genome shotgun (WGS) entry which is preliminary data.</text>
</comment>
<proteinExistence type="predicted"/>
<protein>
    <submittedName>
        <fullName evidence="2">Uncharacterized protein</fullName>
    </submittedName>
</protein>
<accession>A0A177AP45</accession>
<sequence>MVQEHLLPDEPIDAGTTGRPKRLIQLPSKYKDFVMGEDDMISN</sequence>
<keyword evidence="3" id="KW-1185">Reference proteome</keyword>
<gene>
    <name evidence="2" type="ORF">A3Q56_08490</name>
</gene>
<dbReference type="EMBL" id="LWCA01002543">
    <property type="protein sequence ID" value="OAF63806.1"/>
    <property type="molecule type" value="Genomic_DNA"/>
</dbReference>
<reference evidence="2 3" key="1">
    <citation type="submission" date="2016-04" db="EMBL/GenBank/DDBJ databases">
        <title>The genome of Intoshia linei affirms orthonectids as highly simplified spiralians.</title>
        <authorList>
            <person name="Mikhailov K.V."/>
            <person name="Slusarev G.S."/>
            <person name="Nikitin M.A."/>
            <person name="Logacheva M.D."/>
            <person name="Penin A."/>
            <person name="Aleoshin V."/>
            <person name="Panchin Y.V."/>
        </authorList>
    </citation>
    <scope>NUCLEOTIDE SEQUENCE [LARGE SCALE GENOMIC DNA]</scope>
    <source>
        <strain evidence="2">Intl2013</strain>
        <tissue evidence="2">Whole animal</tissue>
    </source>
</reference>